<dbReference type="GeneID" id="92097663"/>
<gene>
    <name evidence="1" type="ORF">PG994_013191</name>
</gene>
<dbReference type="EMBL" id="JAQQWL010000013">
    <property type="protein sequence ID" value="KAK8042708.1"/>
    <property type="molecule type" value="Genomic_DNA"/>
</dbReference>
<evidence type="ECO:0000313" key="1">
    <source>
        <dbReference type="EMBL" id="KAK8042708.1"/>
    </source>
</evidence>
<comment type="caution">
    <text evidence="1">The sequence shown here is derived from an EMBL/GenBank/DDBJ whole genome shotgun (WGS) entry which is preliminary data.</text>
</comment>
<protein>
    <submittedName>
        <fullName evidence="1">Uncharacterized protein</fullName>
    </submittedName>
</protein>
<name>A0ABR1TAH8_9PEZI</name>
<keyword evidence="2" id="KW-1185">Reference proteome</keyword>
<sequence>MTPFARPVRMSPGIVADWRINFLRSRSWLWTAMIIAITRPVPKLPKWAKQLPWISELGLLEVSETGLFFFLPDISIVENGLDQPEERDAVFPA</sequence>
<evidence type="ECO:0000313" key="2">
    <source>
        <dbReference type="Proteomes" id="UP001480595"/>
    </source>
</evidence>
<dbReference type="RefSeq" id="XP_066709561.1">
    <property type="nucleotide sequence ID" value="XM_066864600.1"/>
</dbReference>
<dbReference type="Proteomes" id="UP001480595">
    <property type="component" value="Unassembled WGS sequence"/>
</dbReference>
<reference evidence="1 2" key="1">
    <citation type="submission" date="2023-01" db="EMBL/GenBank/DDBJ databases">
        <title>Analysis of 21 Apiospora genomes using comparative genomics revels a genus with tremendous synthesis potential of carbohydrate active enzymes and secondary metabolites.</title>
        <authorList>
            <person name="Sorensen T."/>
        </authorList>
    </citation>
    <scope>NUCLEOTIDE SEQUENCE [LARGE SCALE GENOMIC DNA]</scope>
    <source>
        <strain evidence="1 2">CBS 135458</strain>
    </source>
</reference>
<accession>A0ABR1TAH8</accession>
<organism evidence="1 2">
    <name type="scientific">Apiospora phragmitis</name>
    <dbReference type="NCBI Taxonomy" id="2905665"/>
    <lineage>
        <taxon>Eukaryota</taxon>
        <taxon>Fungi</taxon>
        <taxon>Dikarya</taxon>
        <taxon>Ascomycota</taxon>
        <taxon>Pezizomycotina</taxon>
        <taxon>Sordariomycetes</taxon>
        <taxon>Xylariomycetidae</taxon>
        <taxon>Amphisphaeriales</taxon>
        <taxon>Apiosporaceae</taxon>
        <taxon>Apiospora</taxon>
    </lineage>
</organism>
<proteinExistence type="predicted"/>